<organism evidence="2 3">
    <name type="scientific">Chryseobacterium piscium</name>
    <dbReference type="NCBI Taxonomy" id="333702"/>
    <lineage>
        <taxon>Bacteria</taxon>
        <taxon>Pseudomonadati</taxon>
        <taxon>Bacteroidota</taxon>
        <taxon>Flavobacteriia</taxon>
        <taxon>Flavobacteriales</taxon>
        <taxon>Weeksellaceae</taxon>
        <taxon>Chryseobacterium group</taxon>
        <taxon>Chryseobacterium</taxon>
    </lineage>
</organism>
<keyword evidence="1" id="KW-0732">Signal</keyword>
<evidence type="ECO:0000256" key="1">
    <source>
        <dbReference type="SAM" id="SignalP"/>
    </source>
</evidence>
<comment type="caution">
    <text evidence="2">The sequence shown here is derived from an EMBL/GenBank/DDBJ whole genome shotgun (WGS) entry which is preliminary data.</text>
</comment>
<accession>A0A3D9BST9</accession>
<protein>
    <submittedName>
        <fullName evidence="2">Uncharacterized protein</fullName>
    </submittedName>
</protein>
<proteinExistence type="predicted"/>
<feature type="signal peptide" evidence="1">
    <location>
        <begin position="1"/>
        <end position="22"/>
    </location>
</feature>
<dbReference type="EMBL" id="QNVS01000005">
    <property type="protein sequence ID" value="REC56593.1"/>
    <property type="molecule type" value="Genomic_DNA"/>
</dbReference>
<gene>
    <name evidence="2" type="ORF">DRF62_03290</name>
</gene>
<dbReference type="AlphaFoldDB" id="A0A3D9BST9"/>
<keyword evidence="3" id="KW-1185">Reference proteome</keyword>
<reference evidence="2 3" key="1">
    <citation type="journal article" date="2006" name="Int. J. Syst. Evol. Microbiol.">
        <title>Chryseobacterium piscium sp. nov., isolated from fish of the South Atlantic Ocean off South Africa.</title>
        <authorList>
            <person name="de Beer H."/>
            <person name="Hugo C.J."/>
            <person name="Jooste P.J."/>
            <person name="Vancanneyt M."/>
            <person name="Coenye T."/>
            <person name="Vandamme P."/>
        </authorList>
    </citation>
    <scope>NUCLEOTIDE SEQUENCE [LARGE SCALE GENOMIC DNA]</scope>
    <source>
        <strain evidence="2 3">CCUG 51923</strain>
    </source>
</reference>
<feature type="chain" id="PRO_5017707455" evidence="1">
    <location>
        <begin position="23"/>
        <end position="241"/>
    </location>
</feature>
<evidence type="ECO:0000313" key="2">
    <source>
        <dbReference type="EMBL" id="REC56593.1"/>
    </source>
</evidence>
<sequence length="241" mass="27241">MMELYKKTAAFLLLLMTFSLSAQQYDDARYGVVLKQLQLNSSEVHNELYTEKKMPNIEDSYIVVVPVLLGKLEADGFSVKNTILITDVQGKIKSKYIDDTEFGSDAIMLDSFTIDTGLYKLNSNIRAFGITANYHGSSRPNPYSSSDISLYYPEGKTLKKVLDGYNLKTYSGEWDMNCSGEFNEDNSVIIVDQVKTNGFNNLKIKTESNHIISKEVNGECIEDKTSKISYKTLKFNKSVYQ</sequence>
<dbReference type="Proteomes" id="UP000256512">
    <property type="component" value="Unassembled WGS sequence"/>
</dbReference>
<evidence type="ECO:0000313" key="3">
    <source>
        <dbReference type="Proteomes" id="UP000256512"/>
    </source>
</evidence>
<dbReference type="RefSeq" id="WP_115949071.1">
    <property type="nucleotide sequence ID" value="NZ_QNVS01000005.1"/>
</dbReference>
<name>A0A3D9BST9_9FLAO</name>